<accession>A0A1X0SFY3</accession>
<dbReference type="AlphaFoldDB" id="A0A1X0SFY3"/>
<proteinExistence type="predicted"/>
<sequence>MGTSNVETKDYNLKVYFHIAVFEPKYSESNRQCRCTIEINFVLSEMEAVFSEIVSFLSTRKNINRRYRFQMDMAMWLMRMVVLNSRTTSLIRMNLWLGPLPTHSEYLKHVACGESSRTCPILVEESREEDIRMKKANIKWDYVRYSVQDKAKFFNLKIDKCMSASAVAKQLGIHARTAQMWDASVSWPNIEYACAQVLARCILVNEKAGHAVLVNILEAYCCLRSVDVHRELSNQHGSIPPPTSYYENLGKGREALEEYHDKTIRTIRLTSQLRQIRSQFHRPSSYYLIYASRFLATPFSCQPLSVFIFENHENGNNKTDSYEKASMILFATKPSLSKTQVDQLVSQYATGKIRDILVNISSSLTDTDDILILHNRELNNSLAQLASLMSSDIAKANKSYVLPNIQKRLKALQEISPDCLCFFCSKVALAFCTLTSSTSSPLSDNNNPRFILCIPYLKFAFPSYRQPSSSDFCTYGLFGSIFRR</sequence>
<gene>
    <name evidence="1" type="ORF">BCV71DRAFT_259669</name>
</gene>
<evidence type="ECO:0000313" key="1">
    <source>
        <dbReference type="EMBL" id="ORE23206.1"/>
    </source>
</evidence>
<reference evidence="1 2" key="1">
    <citation type="journal article" date="2016" name="Proc. Natl. Acad. Sci. U.S.A.">
        <title>Lipid metabolic changes in an early divergent fungus govern the establishment of a mutualistic symbiosis with endobacteria.</title>
        <authorList>
            <person name="Lastovetsky O.A."/>
            <person name="Gaspar M.L."/>
            <person name="Mondo S.J."/>
            <person name="LaButti K.M."/>
            <person name="Sandor L."/>
            <person name="Grigoriev I.V."/>
            <person name="Henry S.A."/>
            <person name="Pawlowska T.E."/>
        </authorList>
    </citation>
    <scope>NUCLEOTIDE SEQUENCE [LARGE SCALE GENOMIC DNA]</scope>
    <source>
        <strain evidence="1 2">ATCC 11559</strain>
    </source>
</reference>
<dbReference type="EMBL" id="KV921260">
    <property type="protein sequence ID" value="ORE23206.1"/>
    <property type="molecule type" value="Genomic_DNA"/>
</dbReference>
<protein>
    <submittedName>
        <fullName evidence="1">Uncharacterized protein</fullName>
    </submittedName>
</protein>
<organism evidence="1 2">
    <name type="scientific">Rhizopus microsporus</name>
    <dbReference type="NCBI Taxonomy" id="58291"/>
    <lineage>
        <taxon>Eukaryota</taxon>
        <taxon>Fungi</taxon>
        <taxon>Fungi incertae sedis</taxon>
        <taxon>Mucoromycota</taxon>
        <taxon>Mucoromycotina</taxon>
        <taxon>Mucoromycetes</taxon>
        <taxon>Mucorales</taxon>
        <taxon>Mucorineae</taxon>
        <taxon>Rhizopodaceae</taxon>
        <taxon>Rhizopus</taxon>
    </lineage>
</organism>
<name>A0A1X0SFY3_RHIZD</name>
<evidence type="ECO:0000313" key="2">
    <source>
        <dbReference type="Proteomes" id="UP000242381"/>
    </source>
</evidence>
<dbReference type="Proteomes" id="UP000242381">
    <property type="component" value="Unassembled WGS sequence"/>
</dbReference>